<dbReference type="GO" id="GO:0006189">
    <property type="term" value="P:'de novo' IMP biosynthetic process"/>
    <property type="evidence" value="ECO:0007669"/>
    <property type="project" value="UniProtKB-UniPathway"/>
</dbReference>
<protein>
    <recommendedName>
        <fullName evidence="5 11">Adenylosuccinate lyase</fullName>
        <shortName evidence="12">ASL</shortName>
        <ecNumber evidence="4 11">4.3.2.2</ecNumber>
    </recommendedName>
    <alternativeName>
        <fullName evidence="9 12">Adenylosuccinase</fullName>
    </alternativeName>
</protein>
<dbReference type="InterPro" id="IPR024083">
    <property type="entry name" value="Fumarase/histidase_N"/>
</dbReference>
<comment type="catalytic activity">
    <reaction evidence="8">
        <text>(2S)-2-[5-amino-1-(5-phospho-beta-D-ribosyl)imidazole-4-carboxamido]succinate = 5-amino-1-(5-phospho-beta-D-ribosyl)imidazole-4-carboxamide + fumarate</text>
        <dbReference type="Rhea" id="RHEA:23920"/>
        <dbReference type="ChEBI" id="CHEBI:29806"/>
        <dbReference type="ChEBI" id="CHEBI:58443"/>
        <dbReference type="ChEBI" id="CHEBI:58475"/>
        <dbReference type="EC" id="4.3.2.2"/>
    </reaction>
    <physiologicalReaction direction="left-to-right" evidence="8">
        <dbReference type="Rhea" id="RHEA:23921"/>
    </physiologicalReaction>
</comment>
<evidence type="ECO:0000256" key="7">
    <source>
        <dbReference type="ARBA" id="ARBA00023239"/>
    </source>
</evidence>
<comment type="similarity">
    <text evidence="3 12">Belongs to the lyase 1 family. Adenylosuccinate lyase subfamily.</text>
</comment>
<dbReference type="Gene3D" id="1.10.275.10">
    <property type="entry name" value="Fumarase/aspartase (N-terminal domain)"/>
    <property type="match status" value="1"/>
</dbReference>
<dbReference type="FunFam" id="1.20.200.10:FF:000008">
    <property type="entry name" value="Adenylosuccinate lyase"/>
    <property type="match status" value="1"/>
</dbReference>
<keyword evidence="6 12" id="KW-0658">Purine biosynthesis</keyword>
<evidence type="ECO:0000256" key="8">
    <source>
        <dbReference type="ARBA" id="ARBA00024477"/>
    </source>
</evidence>
<dbReference type="Pfam" id="PF10397">
    <property type="entry name" value="ADSL_C"/>
    <property type="match status" value="1"/>
</dbReference>
<accession>A0A285NK83</accession>
<proteinExistence type="inferred from homology"/>
<dbReference type="PROSITE" id="PS00163">
    <property type="entry name" value="FUMARATE_LYASES"/>
    <property type="match status" value="1"/>
</dbReference>
<evidence type="ECO:0000256" key="1">
    <source>
        <dbReference type="ARBA" id="ARBA00004706"/>
    </source>
</evidence>
<dbReference type="NCBIfam" id="TIGR00928">
    <property type="entry name" value="purB"/>
    <property type="match status" value="1"/>
</dbReference>
<dbReference type="SMART" id="SM00998">
    <property type="entry name" value="ADSL_C"/>
    <property type="match status" value="1"/>
</dbReference>
<dbReference type="Gene3D" id="1.10.40.30">
    <property type="entry name" value="Fumarase/aspartase (C-terminal domain)"/>
    <property type="match status" value="1"/>
</dbReference>
<dbReference type="GO" id="GO:0070626">
    <property type="term" value="F:(S)-2-(5-amino-1-(5-phospho-D-ribosyl)imidazole-4-carboxamido) succinate lyase (fumarate-forming) activity"/>
    <property type="evidence" value="ECO:0007669"/>
    <property type="project" value="TreeGrafter"/>
</dbReference>
<sequence length="436" mass="49643">MIKRYTLERMGNVWSEVNKFKKWLDVEIAICRAWNKLGKIPDDALREIEEKTYVDEAVVERIHQLDKIYNHDVLAFVTAIAEQVGENGRYIHLGVTSSDVIDTALGLLMREAIDILIQDIDGLLPVLMENAFKYKKTVMMGRTHGVHAEPMVFGLKFALWYEEMKRNRERLEKAREVVSVGAISGAVGTYSNIPPEVEKYALEELGLKPEPVSNQVVQRDRHAEFMTAMAITASSLEKIAVEIRHLQRTEVLEAQEPFKKGQRGSSAMPHKKNPITCERITGLARVIRANAIPAMEDIALWHERDISHSSVERVVMPDSAIALDYILHLTKKVLEGLVVYPENMKRNMDLSKGLYFSSKVLVALVEKGLSRDEAYDIVQRNAMKAWDTPGLMFKDALLQDPEVTSRLSPAEIEKIFDVNAFLKNVPYIYERVFGKY</sequence>
<dbReference type="InterPro" id="IPR008948">
    <property type="entry name" value="L-Aspartase-like"/>
</dbReference>
<dbReference type="GO" id="GO:0044208">
    <property type="term" value="P:'de novo' AMP biosynthetic process"/>
    <property type="evidence" value="ECO:0007669"/>
    <property type="project" value="UniProtKB-UniPathway"/>
</dbReference>
<evidence type="ECO:0000256" key="12">
    <source>
        <dbReference type="RuleBase" id="RU361172"/>
    </source>
</evidence>
<dbReference type="Pfam" id="PF00206">
    <property type="entry name" value="Lyase_1"/>
    <property type="match status" value="1"/>
</dbReference>
<dbReference type="InterPro" id="IPR022761">
    <property type="entry name" value="Fumarate_lyase_N"/>
</dbReference>
<comment type="pathway">
    <text evidence="1 12">Purine metabolism; IMP biosynthesis via de novo pathway; 5-amino-1-(5-phospho-D-ribosyl)imidazole-4-carboxamide from 5-amino-1-(5-phospho-D-ribosyl)imidazole-4-carboxylate: step 2/2.</text>
</comment>
<dbReference type="EMBL" id="OBEI01000008">
    <property type="protein sequence ID" value="SNZ09845.1"/>
    <property type="molecule type" value="Genomic_DNA"/>
</dbReference>
<dbReference type="InterPro" id="IPR004769">
    <property type="entry name" value="Pur_lyase"/>
</dbReference>
<dbReference type="GO" id="GO:0005829">
    <property type="term" value="C:cytosol"/>
    <property type="evidence" value="ECO:0007669"/>
    <property type="project" value="TreeGrafter"/>
</dbReference>
<evidence type="ECO:0000256" key="2">
    <source>
        <dbReference type="ARBA" id="ARBA00004734"/>
    </source>
</evidence>
<comment type="catalytic activity">
    <reaction evidence="10">
        <text>N(6)-(1,2-dicarboxyethyl)-AMP = fumarate + AMP</text>
        <dbReference type="Rhea" id="RHEA:16853"/>
        <dbReference type="ChEBI" id="CHEBI:29806"/>
        <dbReference type="ChEBI" id="CHEBI:57567"/>
        <dbReference type="ChEBI" id="CHEBI:456215"/>
        <dbReference type="EC" id="4.3.2.2"/>
    </reaction>
    <physiologicalReaction direction="left-to-right" evidence="10">
        <dbReference type="Rhea" id="RHEA:16854"/>
    </physiologicalReaction>
</comment>
<dbReference type="EC" id="4.3.2.2" evidence="4 11"/>
<evidence type="ECO:0000256" key="3">
    <source>
        <dbReference type="ARBA" id="ARBA00008273"/>
    </source>
</evidence>
<evidence type="ECO:0000313" key="15">
    <source>
        <dbReference type="Proteomes" id="UP000219036"/>
    </source>
</evidence>
<evidence type="ECO:0000256" key="5">
    <source>
        <dbReference type="ARBA" id="ARBA00017058"/>
    </source>
</evidence>
<dbReference type="SUPFAM" id="SSF48557">
    <property type="entry name" value="L-aspartase-like"/>
    <property type="match status" value="1"/>
</dbReference>
<dbReference type="UniPathway" id="UPA00074">
    <property type="reaction ID" value="UER00132"/>
</dbReference>
<evidence type="ECO:0000313" key="14">
    <source>
        <dbReference type="EMBL" id="SNZ09845.1"/>
    </source>
</evidence>
<dbReference type="CDD" id="cd01360">
    <property type="entry name" value="Adenylsuccinate_lyase_1"/>
    <property type="match status" value="1"/>
</dbReference>
<dbReference type="GO" id="GO:0004018">
    <property type="term" value="F:N6-(1,2-dicarboxyethyl)AMP AMP-lyase (fumarate-forming) activity"/>
    <property type="evidence" value="ECO:0007669"/>
    <property type="project" value="UniProtKB-UniRule"/>
</dbReference>
<evidence type="ECO:0000256" key="11">
    <source>
        <dbReference type="NCBIfam" id="TIGR00928"/>
    </source>
</evidence>
<keyword evidence="7 12" id="KW-0456">Lyase</keyword>
<dbReference type="PRINTS" id="PR00145">
    <property type="entry name" value="ARGSUCLYASE"/>
</dbReference>
<dbReference type="InterPro" id="IPR019468">
    <property type="entry name" value="AdenyloSucc_lyase_C"/>
</dbReference>
<dbReference type="InterPro" id="IPR020557">
    <property type="entry name" value="Fumarate_lyase_CS"/>
</dbReference>
<dbReference type="InterPro" id="IPR000362">
    <property type="entry name" value="Fumarate_lyase_fam"/>
</dbReference>
<dbReference type="PANTHER" id="PTHR43172">
    <property type="entry name" value="ADENYLOSUCCINATE LYASE"/>
    <property type="match status" value="1"/>
</dbReference>
<dbReference type="RefSeq" id="WP_097000794.1">
    <property type="nucleotide sequence ID" value="NZ_OBEI01000008.1"/>
</dbReference>
<dbReference type="PANTHER" id="PTHR43172:SF1">
    <property type="entry name" value="ADENYLOSUCCINATE LYASE"/>
    <property type="match status" value="1"/>
</dbReference>
<gene>
    <name evidence="14" type="ORF">SAMN06265182_1632</name>
</gene>
<dbReference type="OrthoDB" id="9768878at2"/>
<evidence type="ECO:0000256" key="6">
    <source>
        <dbReference type="ARBA" id="ARBA00022755"/>
    </source>
</evidence>
<evidence type="ECO:0000259" key="13">
    <source>
        <dbReference type="SMART" id="SM00998"/>
    </source>
</evidence>
<reference evidence="15" key="1">
    <citation type="submission" date="2017-09" db="EMBL/GenBank/DDBJ databases">
        <authorList>
            <person name="Varghese N."/>
            <person name="Submissions S."/>
        </authorList>
    </citation>
    <scope>NUCLEOTIDE SEQUENCE [LARGE SCALE GENOMIC DNA]</scope>
    <source>
        <strain evidence="15">DSM 15103</strain>
    </source>
</reference>
<comment type="pathway">
    <text evidence="2 12">Purine metabolism; AMP biosynthesis via de novo pathway; AMP from IMP: step 2/2.</text>
</comment>
<dbReference type="PRINTS" id="PR00149">
    <property type="entry name" value="FUMRATELYASE"/>
</dbReference>
<organism evidence="14 15">
    <name type="scientific">Persephonella hydrogeniphila</name>
    <dbReference type="NCBI Taxonomy" id="198703"/>
    <lineage>
        <taxon>Bacteria</taxon>
        <taxon>Pseudomonadati</taxon>
        <taxon>Aquificota</taxon>
        <taxon>Aquificia</taxon>
        <taxon>Aquificales</taxon>
        <taxon>Hydrogenothermaceae</taxon>
        <taxon>Persephonella</taxon>
    </lineage>
</organism>
<keyword evidence="15" id="KW-1185">Reference proteome</keyword>
<dbReference type="Gene3D" id="1.20.200.10">
    <property type="entry name" value="Fumarase/aspartase (Central domain)"/>
    <property type="match status" value="1"/>
</dbReference>
<dbReference type="Proteomes" id="UP000219036">
    <property type="component" value="Unassembled WGS sequence"/>
</dbReference>
<dbReference type="AlphaFoldDB" id="A0A285NK83"/>
<name>A0A285NK83_9AQUI</name>
<feature type="domain" description="Adenylosuccinate lyase C-terminal" evidence="13">
    <location>
        <begin position="352"/>
        <end position="433"/>
    </location>
</feature>
<dbReference type="UniPathway" id="UPA00075">
    <property type="reaction ID" value="UER00336"/>
</dbReference>
<evidence type="ECO:0000256" key="9">
    <source>
        <dbReference type="ARBA" id="ARBA00030717"/>
    </source>
</evidence>
<evidence type="ECO:0000256" key="10">
    <source>
        <dbReference type="ARBA" id="ARBA00049115"/>
    </source>
</evidence>
<evidence type="ECO:0000256" key="4">
    <source>
        <dbReference type="ARBA" id="ARBA00012339"/>
    </source>
</evidence>
<dbReference type="FunFam" id="1.10.40.30:FF:000007">
    <property type="entry name" value="Adenylosuccinate lyase"/>
    <property type="match status" value="1"/>
</dbReference>